<proteinExistence type="predicted"/>
<gene>
    <name evidence="1" type="ORF">A2719_02945</name>
</gene>
<organism evidence="1 2">
    <name type="scientific">Candidatus Ryanbacteria bacterium RIFCSPHIGHO2_01_FULL_45_22</name>
    <dbReference type="NCBI Taxonomy" id="1802114"/>
    <lineage>
        <taxon>Bacteria</taxon>
        <taxon>Candidatus Ryaniibacteriota</taxon>
    </lineage>
</organism>
<evidence type="ECO:0000313" key="1">
    <source>
        <dbReference type="EMBL" id="OGZ43894.1"/>
    </source>
</evidence>
<name>A0A1G2G0P2_9BACT</name>
<dbReference type="AlphaFoldDB" id="A0A1G2G0P2"/>
<evidence type="ECO:0000313" key="2">
    <source>
        <dbReference type="Proteomes" id="UP000177480"/>
    </source>
</evidence>
<dbReference type="EMBL" id="MHNK01000010">
    <property type="protein sequence ID" value="OGZ43894.1"/>
    <property type="molecule type" value="Genomic_DNA"/>
</dbReference>
<dbReference type="STRING" id="1802114.A2719_02945"/>
<reference evidence="1 2" key="1">
    <citation type="journal article" date="2016" name="Nat. Commun.">
        <title>Thousands of microbial genomes shed light on interconnected biogeochemical processes in an aquifer system.</title>
        <authorList>
            <person name="Anantharaman K."/>
            <person name="Brown C.T."/>
            <person name="Hug L.A."/>
            <person name="Sharon I."/>
            <person name="Castelle C.J."/>
            <person name="Probst A.J."/>
            <person name="Thomas B.C."/>
            <person name="Singh A."/>
            <person name="Wilkins M.J."/>
            <person name="Karaoz U."/>
            <person name="Brodie E.L."/>
            <person name="Williams K.H."/>
            <person name="Hubbard S.S."/>
            <person name="Banfield J.F."/>
        </authorList>
    </citation>
    <scope>NUCLEOTIDE SEQUENCE [LARGE SCALE GENOMIC DNA]</scope>
</reference>
<sequence>MAVLAVWYFFSDVQTKKFNIQEDQENIGGEEISQEEYANKLEFDTHLKVYISEIQILLEEYHSQYGVFPKDYVPLTKNNPFPTTDVAELEKAIQYTALQENTHYEIRARFKISTRTVIFSPTISALRYQVKTGNFIGN</sequence>
<protein>
    <submittedName>
        <fullName evidence="1">Uncharacterized protein</fullName>
    </submittedName>
</protein>
<dbReference type="Proteomes" id="UP000177480">
    <property type="component" value="Unassembled WGS sequence"/>
</dbReference>
<accession>A0A1G2G0P2</accession>
<comment type="caution">
    <text evidence="1">The sequence shown here is derived from an EMBL/GenBank/DDBJ whole genome shotgun (WGS) entry which is preliminary data.</text>
</comment>